<dbReference type="AlphaFoldDB" id="A0A951QKP6"/>
<dbReference type="InterPro" id="IPR051474">
    <property type="entry name" value="Anti-sigma-K/W_factor"/>
</dbReference>
<dbReference type="GO" id="GO:0006417">
    <property type="term" value="P:regulation of translation"/>
    <property type="evidence" value="ECO:0007669"/>
    <property type="project" value="TreeGrafter"/>
</dbReference>
<evidence type="ECO:0000313" key="3">
    <source>
        <dbReference type="Proteomes" id="UP000729701"/>
    </source>
</evidence>
<name>A0A951QKP6_9CYAN</name>
<dbReference type="Proteomes" id="UP000729701">
    <property type="component" value="Unassembled WGS sequence"/>
</dbReference>
<protein>
    <submittedName>
        <fullName evidence="2">Anti-sigma factor</fullName>
    </submittedName>
</protein>
<dbReference type="GO" id="GO:0005886">
    <property type="term" value="C:plasma membrane"/>
    <property type="evidence" value="ECO:0007669"/>
    <property type="project" value="InterPro"/>
</dbReference>
<gene>
    <name evidence="2" type="ORF">KME60_06915</name>
</gene>
<sequence length="281" mass="31319">MNKSFDSEYIKNLAAGFVVDDLTPEEAEEFRLLLDEHPELIAEVEDLQSVLRQVVDGFIEVEPPADLLGKIILEAEASTTQQTNINDILIQQQNNLLIPKISQRWTKIAGSIAALFVVILGVDNYRLRQNLGIVTADNQKLRQDFTQVQAVKSMLQNSQTRLYTFAATSSTNNSTNNITDNTSGSIVINPEKQKAVMVFQNLPAPPPGQVYLLWTVIADKKLPCGQVKPYSWGTASYELPFTEQMYKEFSHPQFSGLVVTLETDAKVSRPTGKVVMQSSQI</sequence>
<dbReference type="PANTHER" id="PTHR37461:SF1">
    <property type="entry name" value="ANTI-SIGMA-K FACTOR RSKA"/>
    <property type="match status" value="1"/>
</dbReference>
<dbReference type="InterPro" id="IPR018764">
    <property type="entry name" value="RskA_C"/>
</dbReference>
<accession>A0A951QKP6</accession>
<evidence type="ECO:0000259" key="1">
    <source>
        <dbReference type="Pfam" id="PF10099"/>
    </source>
</evidence>
<reference evidence="2" key="1">
    <citation type="submission" date="2021-05" db="EMBL/GenBank/DDBJ databases">
        <authorList>
            <person name="Pietrasiak N."/>
            <person name="Ward R."/>
            <person name="Stajich J.E."/>
            <person name="Kurbessoian T."/>
        </authorList>
    </citation>
    <scope>NUCLEOTIDE SEQUENCE</scope>
    <source>
        <strain evidence="2">GSE-NOS-MK-12-04C</strain>
    </source>
</reference>
<feature type="domain" description="Anti-sigma K factor RskA C-terminal" evidence="1">
    <location>
        <begin position="109"/>
        <end position="273"/>
    </location>
</feature>
<dbReference type="GO" id="GO:0016989">
    <property type="term" value="F:sigma factor antagonist activity"/>
    <property type="evidence" value="ECO:0007669"/>
    <property type="project" value="TreeGrafter"/>
</dbReference>
<reference evidence="2" key="2">
    <citation type="journal article" date="2022" name="Microbiol. Resour. Announc.">
        <title>Metagenome Sequencing to Explore Phylogenomics of Terrestrial Cyanobacteria.</title>
        <authorList>
            <person name="Ward R.D."/>
            <person name="Stajich J.E."/>
            <person name="Johansen J.R."/>
            <person name="Huntemann M."/>
            <person name="Clum A."/>
            <person name="Foster B."/>
            <person name="Foster B."/>
            <person name="Roux S."/>
            <person name="Palaniappan K."/>
            <person name="Varghese N."/>
            <person name="Mukherjee S."/>
            <person name="Reddy T.B.K."/>
            <person name="Daum C."/>
            <person name="Copeland A."/>
            <person name="Chen I.A."/>
            <person name="Ivanova N.N."/>
            <person name="Kyrpides N.C."/>
            <person name="Shapiro N."/>
            <person name="Eloe-Fadrosh E.A."/>
            <person name="Pietrasiak N."/>
        </authorList>
    </citation>
    <scope>NUCLEOTIDE SEQUENCE</scope>
    <source>
        <strain evidence="2">GSE-NOS-MK-12-04C</strain>
    </source>
</reference>
<organism evidence="2 3">
    <name type="scientific">Cyanomargarita calcarea GSE-NOS-MK-12-04C</name>
    <dbReference type="NCBI Taxonomy" id="2839659"/>
    <lineage>
        <taxon>Bacteria</taxon>
        <taxon>Bacillati</taxon>
        <taxon>Cyanobacteriota</taxon>
        <taxon>Cyanophyceae</taxon>
        <taxon>Nostocales</taxon>
        <taxon>Cyanomargaritaceae</taxon>
        <taxon>Cyanomargarita</taxon>
    </lineage>
</organism>
<comment type="caution">
    <text evidence="2">The sequence shown here is derived from an EMBL/GenBank/DDBJ whole genome shotgun (WGS) entry which is preliminary data.</text>
</comment>
<dbReference type="PANTHER" id="PTHR37461">
    <property type="entry name" value="ANTI-SIGMA-K FACTOR RSKA"/>
    <property type="match status" value="1"/>
</dbReference>
<evidence type="ECO:0000313" key="2">
    <source>
        <dbReference type="EMBL" id="MBW4667171.1"/>
    </source>
</evidence>
<dbReference type="EMBL" id="JAHHGZ010000006">
    <property type="protein sequence ID" value="MBW4667171.1"/>
    <property type="molecule type" value="Genomic_DNA"/>
</dbReference>
<dbReference type="Pfam" id="PF10099">
    <property type="entry name" value="RskA_C"/>
    <property type="match status" value="1"/>
</dbReference>
<proteinExistence type="predicted"/>